<dbReference type="Pfam" id="PF00628">
    <property type="entry name" value="PHD"/>
    <property type="match status" value="1"/>
</dbReference>
<feature type="domain" description="B box-type" evidence="24">
    <location>
        <begin position="183"/>
        <end position="224"/>
    </location>
</feature>
<evidence type="ECO:0000256" key="17">
    <source>
        <dbReference type="ARBA" id="ARBA00023242"/>
    </source>
</evidence>
<dbReference type="OrthoDB" id="1870062at2759"/>
<dbReference type="SMART" id="SM00336">
    <property type="entry name" value="BBOX"/>
    <property type="match status" value="2"/>
</dbReference>
<dbReference type="InterPro" id="IPR036427">
    <property type="entry name" value="Bromodomain-like_sf"/>
</dbReference>
<dbReference type="InterPro" id="IPR011011">
    <property type="entry name" value="Znf_FYVE_PHD"/>
</dbReference>
<evidence type="ECO:0000259" key="24">
    <source>
        <dbReference type="PROSITE" id="PS50119"/>
    </source>
</evidence>
<feature type="domain" description="Bromo" evidence="21">
    <location>
        <begin position="894"/>
        <end position="967"/>
    </location>
</feature>
<dbReference type="FunFam" id="3.30.40.10:FF:000123">
    <property type="entry name" value="E3 ubiquitin-protein ligase TRIM33"/>
    <property type="match status" value="1"/>
</dbReference>
<dbReference type="EMBL" id="BFAA01002208">
    <property type="protein sequence ID" value="GCB72878.1"/>
    <property type="molecule type" value="Genomic_DNA"/>
</dbReference>
<dbReference type="InterPro" id="IPR000315">
    <property type="entry name" value="Znf_B-box"/>
</dbReference>
<evidence type="ECO:0000256" key="18">
    <source>
        <dbReference type="PROSITE-ProRule" id="PRU00024"/>
    </source>
</evidence>
<dbReference type="PROSITE" id="PS50014">
    <property type="entry name" value="BROMODOMAIN_2"/>
    <property type="match status" value="1"/>
</dbReference>
<dbReference type="InterPro" id="IPR019786">
    <property type="entry name" value="Zinc_finger_PHD-type_CS"/>
</dbReference>
<sequence>MAESPQEPGLNTGNEAESREQGEKAEGAQLNLLETCAVCKLNFQSRDPKLLPCLHSFCKKCLPEPLRHLVLPGAASADSSSLQQPQIGVIRCPVCHQECRQPDIIDNYFVKDTAEVPSSTDEKFNQVCTSCEDNAEASGFCVECLEWLCKTCIEAHQRVKFTKDHTVRQKKDVSPEAVNVSNQRMLFCPIHRQEQLKLFCETCDRLTCRDCQLLEHKEHRYQFLEEAFKNQKVIIDTLTAKLQEKRNYIQHAATQIQNRINEVNENCKKVEQDIKVAVFTLMIEINKKGKALLQQLESVTKDRQAKLLQQQLEISGVSKQVEHVMNFAKWAISNRSSIALLYSKRLITFQLRYILRARCDASPVATSSVRFHCDPTFWAKNVLNLGSLVLDKNPPTAGGSGPNMATGPNMQPQDSNTAKVQGQINLAQLRLQHMQQQVMAQRIHQRMHQMRPILPVAQQSRAPGPHMGQQQQALSPNNQSLQPPRLISLQSLQRSNPNVPPPPGQQMRIVPNAIRMTVPQPHSGAQHHMTASPLMRQHYSPGNSRAFPVASTTTPSYPSQLFVTASGGFASNNPIPMTELLPSVTNPEHLSYLPDIPQIQLDDAGSVLLESLLNRERNINGMAAKPSATSTNPSPGPSVPSPGHTGSVTITSVHIPGRTSSTSSTGSRGSCTSSSRLSRLESQQTTPFIRLEPIKIKQEAILEDNLCDFPIIVVKQEPGEEVTDPCVLTNRQNNNVPLPPSKLVSVGQMVGHRDRMVKGDTPDSTASPSFNIADLRDGRSQPTGVSYKPGRAAGDNGKEDDPNEDWCAVCQNGGDLLCCEKCPKVFHLVCHVPALFNFPSGEWICTFCRDPVSPEVVYDCDDQWQAGEKRKVGEVSEMTPVDQRKCENLLLSMYCDELSVAFQEPVPASVVPDYYKVIKKPMDMCTVKIKLQRDHLQSYQRAEEFVADVRLIFQNCEEFNEPDSEVAHAGRTLEQTFEAKLAALFPDRTFPPLAPATKSDSDCPNVNIDSEDDDEDVVQPRRKRCKGRESPIFIK</sequence>
<feature type="region of interest" description="Disordered" evidence="20">
    <location>
        <begin position="756"/>
        <end position="801"/>
    </location>
</feature>
<feature type="domain" description="RING-type" evidence="23">
    <location>
        <begin position="36"/>
        <end position="96"/>
    </location>
</feature>
<dbReference type="Gene3D" id="1.20.920.10">
    <property type="entry name" value="Bromodomain-like"/>
    <property type="match status" value="1"/>
</dbReference>
<evidence type="ECO:0000259" key="22">
    <source>
        <dbReference type="PROSITE" id="PS50016"/>
    </source>
</evidence>
<gene>
    <name evidence="25" type="ORF">scyTo_0006512</name>
</gene>
<evidence type="ECO:0000256" key="11">
    <source>
        <dbReference type="ARBA" id="ARBA00022833"/>
    </source>
</evidence>
<dbReference type="SMART" id="SM00502">
    <property type="entry name" value="BBC"/>
    <property type="match status" value="1"/>
</dbReference>
<feature type="domain" description="PHD-type" evidence="22">
    <location>
        <begin position="804"/>
        <end position="851"/>
    </location>
</feature>
<comment type="caution">
    <text evidence="25">The sequence shown here is derived from an EMBL/GenBank/DDBJ whole genome shotgun (WGS) entry which is preliminary data.</text>
</comment>
<evidence type="ECO:0000256" key="4">
    <source>
        <dbReference type="ARBA" id="ARBA00012483"/>
    </source>
</evidence>
<dbReference type="SUPFAM" id="SSF57845">
    <property type="entry name" value="B-box zinc-binding domain"/>
    <property type="match status" value="1"/>
</dbReference>
<keyword evidence="8" id="KW-0677">Repeat</keyword>
<dbReference type="SMART" id="SM00297">
    <property type="entry name" value="BROMO"/>
    <property type="match status" value="1"/>
</dbReference>
<comment type="pathway">
    <text evidence="3">Protein modification; protein ubiquitination.</text>
</comment>
<dbReference type="Gene3D" id="3.30.40.10">
    <property type="entry name" value="Zinc/RING finger domain, C3HC4 (zinc finger)"/>
    <property type="match status" value="2"/>
</dbReference>
<comment type="catalytic activity">
    <reaction evidence="1">
        <text>S-ubiquitinyl-[E2 ubiquitin-conjugating enzyme]-L-cysteine + [acceptor protein]-L-lysine = [E2 ubiquitin-conjugating enzyme]-L-cysteine + N(6)-ubiquitinyl-[acceptor protein]-L-lysine.</text>
        <dbReference type="EC" id="2.3.2.27"/>
    </reaction>
</comment>
<protein>
    <recommendedName>
        <fullName evidence="4">RING-type E3 ubiquitin transferase</fullName>
        <ecNumber evidence="4">2.3.2.27</ecNumber>
    </recommendedName>
</protein>
<dbReference type="FunFam" id="3.30.160.60:FF:000074">
    <property type="entry name" value="Tripartite motif containing 66"/>
    <property type="match status" value="1"/>
</dbReference>
<evidence type="ECO:0000256" key="5">
    <source>
        <dbReference type="ARBA" id="ARBA00022491"/>
    </source>
</evidence>
<evidence type="ECO:0000313" key="25">
    <source>
        <dbReference type="EMBL" id="GCB72878.1"/>
    </source>
</evidence>
<evidence type="ECO:0000259" key="23">
    <source>
        <dbReference type="PROSITE" id="PS50089"/>
    </source>
</evidence>
<keyword evidence="5" id="KW-0678">Repressor</keyword>
<dbReference type="InterPro" id="IPR019787">
    <property type="entry name" value="Znf_PHD-finger"/>
</dbReference>
<dbReference type="PANTHER" id="PTHR45915:SF4">
    <property type="entry name" value="TRANSCRIPTION INTERMEDIARY FACTOR 1-ALPHA"/>
    <property type="match status" value="1"/>
</dbReference>
<dbReference type="GO" id="GO:0008270">
    <property type="term" value="F:zinc ion binding"/>
    <property type="evidence" value="ECO:0007669"/>
    <property type="project" value="UniProtKB-KW"/>
</dbReference>
<dbReference type="GO" id="GO:0061630">
    <property type="term" value="F:ubiquitin protein ligase activity"/>
    <property type="evidence" value="ECO:0007669"/>
    <property type="project" value="UniProtKB-EC"/>
</dbReference>
<feature type="domain" description="B box-type" evidence="24">
    <location>
        <begin position="123"/>
        <end position="176"/>
    </location>
</feature>
<evidence type="ECO:0000256" key="20">
    <source>
        <dbReference type="SAM" id="MobiDB-lite"/>
    </source>
</evidence>
<dbReference type="SMART" id="SM00184">
    <property type="entry name" value="RING"/>
    <property type="match status" value="2"/>
</dbReference>
<evidence type="ECO:0000256" key="10">
    <source>
        <dbReference type="ARBA" id="ARBA00022786"/>
    </source>
</evidence>
<dbReference type="GO" id="GO:0000785">
    <property type="term" value="C:chromatin"/>
    <property type="evidence" value="ECO:0007669"/>
    <property type="project" value="TreeGrafter"/>
</dbReference>
<dbReference type="InterPro" id="IPR001841">
    <property type="entry name" value="Znf_RING"/>
</dbReference>
<evidence type="ECO:0000256" key="9">
    <source>
        <dbReference type="ARBA" id="ARBA00022771"/>
    </source>
</evidence>
<feature type="region of interest" description="Disordered" evidence="20">
    <location>
        <begin position="459"/>
        <end position="482"/>
    </location>
</feature>
<dbReference type="SUPFAM" id="SSF57903">
    <property type="entry name" value="FYVE/PHD zinc finger"/>
    <property type="match status" value="1"/>
</dbReference>
<dbReference type="SUPFAM" id="SSF47370">
    <property type="entry name" value="Bromodomain"/>
    <property type="match status" value="1"/>
</dbReference>
<dbReference type="GO" id="GO:0005634">
    <property type="term" value="C:nucleus"/>
    <property type="evidence" value="ECO:0007669"/>
    <property type="project" value="UniProtKB-SubCell"/>
</dbReference>
<evidence type="ECO:0000256" key="2">
    <source>
        <dbReference type="ARBA" id="ARBA00004123"/>
    </source>
</evidence>
<feature type="region of interest" description="Disordered" evidence="20">
    <location>
        <begin position="623"/>
        <end position="683"/>
    </location>
</feature>
<dbReference type="CDD" id="cd15624">
    <property type="entry name" value="PHD_TIF1gamma"/>
    <property type="match status" value="1"/>
</dbReference>
<keyword evidence="26" id="KW-1185">Reference proteome</keyword>
<keyword evidence="11" id="KW-0862">Zinc</keyword>
<evidence type="ECO:0000256" key="1">
    <source>
        <dbReference type="ARBA" id="ARBA00000900"/>
    </source>
</evidence>
<evidence type="ECO:0000256" key="6">
    <source>
        <dbReference type="ARBA" id="ARBA00022679"/>
    </source>
</evidence>
<keyword evidence="12" id="KW-0805">Transcription regulation</keyword>
<evidence type="ECO:0000256" key="12">
    <source>
        <dbReference type="ARBA" id="ARBA00023015"/>
    </source>
</evidence>
<evidence type="ECO:0000256" key="3">
    <source>
        <dbReference type="ARBA" id="ARBA00004906"/>
    </source>
</evidence>
<dbReference type="PROSITE" id="PS50089">
    <property type="entry name" value="ZF_RING_2"/>
    <property type="match status" value="1"/>
</dbReference>
<feature type="compositionally biased region" description="Polar residues" evidence="20">
    <location>
        <begin position="468"/>
        <end position="482"/>
    </location>
</feature>
<name>A0A401PIG0_SCYTO</name>
<keyword evidence="17" id="KW-0539">Nucleus</keyword>
<evidence type="ECO:0000256" key="13">
    <source>
        <dbReference type="ARBA" id="ARBA00023054"/>
    </source>
</evidence>
<keyword evidence="13" id="KW-0175">Coiled coil</keyword>
<dbReference type="Pfam" id="PF00643">
    <property type="entry name" value="zf-B_box"/>
    <property type="match status" value="1"/>
</dbReference>
<dbReference type="InterPro" id="IPR017907">
    <property type="entry name" value="Znf_RING_CS"/>
</dbReference>
<evidence type="ECO:0000256" key="14">
    <source>
        <dbReference type="ARBA" id="ARBA00023117"/>
    </source>
</evidence>
<feature type="region of interest" description="Disordered" evidence="20">
    <location>
        <begin position="1"/>
        <end position="24"/>
    </location>
</feature>
<dbReference type="InterPro" id="IPR001965">
    <property type="entry name" value="Znf_PHD"/>
</dbReference>
<proteinExistence type="predicted"/>
<evidence type="ECO:0000256" key="16">
    <source>
        <dbReference type="ARBA" id="ARBA00023163"/>
    </source>
</evidence>
<keyword evidence="6" id="KW-0808">Transferase</keyword>
<dbReference type="PROSITE" id="PS50119">
    <property type="entry name" value="ZF_BBOX"/>
    <property type="match status" value="2"/>
</dbReference>
<evidence type="ECO:0000313" key="26">
    <source>
        <dbReference type="Proteomes" id="UP000288216"/>
    </source>
</evidence>
<dbReference type="OMA" id="AIKQWQV"/>
<keyword evidence="9 18" id="KW-0863">Zinc-finger</keyword>
<dbReference type="InterPro" id="IPR013083">
    <property type="entry name" value="Znf_RING/FYVE/PHD"/>
</dbReference>
<dbReference type="SMART" id="SM00249">
    <property type="entry name" value="PHD"/>
    <property type="match status" value="2"/>
</dbReference>
<feature type="region of interest" description="Disordered" evidence="20">
    <location>
        <begin position="993"/>
        <end position="1035"/>
    </location>
</feature>
<evidence type="ECO:0000256" key="19">
    <source>
        <dbReference type="PROSITE-ProRule" id="PRU00035"/>
    </source>
</evidence>
<keyword evidence="14 19" id="KW-0103">Bromodomain</keyword>
<reference evidence="25 26" key="1">
    <citation type="journal article" date="2018" name="Nat. Ecol. Evol.">
        <title>Shark genomes provide insights into elasmobranch evolution and the origin of vertebrates.</title>
        <authorList>
            <person name="Hara Y"/>
            <person name="Yamaguchi K"/>
            <person name="Onimaru K"/>
            <person name="Kadota M"/>
            <person name="Koyanagi M"/>
            <person name="Keeley SD"/>
            <person name="Tatsumi K"/>
            <person name="Tanaka K"/>
            <person name="Motone F"/>
            <person name="Kageyama Y"/>
            <person name="Nozu R"/>
            <person name="Adachi N"/>
            <person name="Nishimura O"/>
            <person name="Nakagawa R"/>
            <person name="Tanegashima C"/>
            <person name="Kiyatake I"/>
            <person name="Matsumoto R"/>
            <person name="Murakumo K"/>
            <person name="Nishida K"/>
            <person name="Terakita A"/>
            <person name="Kuratani S"/>
            <person name="Sato K"/>
            <person name="Hyodo S Kuraku.S."/>
        </authorList>
    </citation>
    <scope>NUCLEOTIDE SEQUENCE [LARGE SCALE GENOMIC DNA]</scope>
</reference>
<evidence type="ECO:0000259" key="21">
    <source>
        <dbReference type="PROSITE" id="PS50014"/>
    </source>
</evidence>
<dbReference type="InterPro" id="IPR001487">
    <property type="entry name" value="Bromodomain"/>
</dbReference>
<dbReference type="PRINTS" id="PR00503">
    <property type="entry name" value="BROMODOMAIN"/>
</dbReference>
<keyword evidence="7" id="KW-0479">Metal-binding</keyword>
<keyword evidence="16" id="KW-0804">Transcription</keyword>
<organism evidence="25 26">
    <name type="scientific">Scyliorhinus torazame</name>
    <name type="common">Cloudy catshark</name>
    <name type="synonym">Catulus torazame</name>
    <dbReference type="NCBI Taxonomy" id="75743"/>
    <lineage>
        <taxon>Eukaryota</taxon>
        <taxon>Metazoa</taxon>
        <taxon>Chordata</taxon>
        <taxon>Craniata</taxon>
        <taxon>Vertebrata</taxon>
        <taxon>Chondrichthyes</taxon>
        <taxon>Elasmobranchii</taxon>
        <taxon>Galeomorphii</taxon>
        <taxon>Galeoidea</taxon>
        <taxon>Carcharhiniformes</taxon>
        <taxon>Scyliorhinidae</taxon>
        <taxon>Scyliorhinus</taxon>
    </lineage>
</organism>
<accession>A0A401PIG0</accession>
<comment type="subcellular location">
    <subcellularLocation>
        <location evidence="2">Nucleus</location>
    </subcellularLocation>
</comment>
<dbReference type="Gene3D" id="3.30.160.60">
    <property type="entry name" value="Classic Zinc Finger"/>
    <property type="match status" value="1"/>
</dbReference>
<dbReference type="PANTHER" id="PTHR45915">
    <property type="entry name" value="TRANSCRIPTION INTERMEDIARY FACTOR"/>
    <property type="match status" value="1"/>
</dbReference>
<keyword evidence="15" id="KW-0238">DNA-binding</keyword>
<dbReference type="STRING" id="75743.A0A401PIG0"/>
<dbReference type="AlphaFoldDB" id="A0A401PIG0"/>
<dbReference type="PROSITE" id="PS50016">
    <property type="entry name" value="ZF_PHD_2"/>
    <property type="match status" value="1"/>
</dbReference>
<evidence type="ECO:0000256" key="8">
    <source>
        <dbReference type="ARBA" id="ARBA00022737"/>
    </source>
</evidence>
<dbReference type="EC" id="2.3.2.27" evidence="4"/>
<dbReference type="InterPro" id="IPR003649">
    <property type="entry name" value="Bbox_C"/>
</dbReference>
<feature type="region of interest" description="Disordered" evidence="20">
    <location>
        <begin position="394"/>
        <end position="417"/>
    </location>
</feature>
<dbReference type="CDD" id="cd05502">
    <property type="entry name" value="Bromo_tif1_like"/>
    <property type="match status" value="1"/>
</dbReference>
<dbReference type="InterPro" id="IPR027370">
    <property type="entry name" value="Znf-RING_euk"/>
</dbReference>
<dbReference type="PROSITE" id="PS00518">
    <property type="entry name" value="ZF_RING_1"/>
    <property type="match status" value="1"/>
</dbReference>
<dbReference type="GO" id="GO:0003677">
    <property type="term" value="F:DNA binding"/>
    <property type="evidence" value="ECO:0007669"/>
    <property type="project" value="UniProtKB-KW"/>
</dbReference>
<dbReference type="Proteomes" id="UP000288216">
    <property type="component" value="Unassembled WGS sequence"/>
</dbReference>
<dbReference type="Pfam" id="PF13445">
    <property type="entry name" value="zf-RING_UBOX"/>
    <property type="match status" value="1"/>
</dbReference>
<dbReference type="Pfam" id="PF00439">
    <property type="entry name" value="Bromodomain"/>
    <property type="match status" value="1"/>
</dbReference>
<keyword evidence="10" id="KW-0833">Ubl conjugation pathway</keyword>
<dbReference type="SUPFAM" id="SSF57850">
    <property type="entry name" value="RING/U-box"/>
    <property type="match status" value="1"/>
</dbReference>
<evidence type="ECO:0000256" key="15">
    <source>
        <dbReference type="ARBA" id="ARBA00023125"/>
    </source>
</evidence>
<evidence type="ECO:0000256" key="7">
    <source>
        <dbReference type="ARBA" id="ARBA00022723"/>
    </source>
</evidence>
<dbReference type="PROSITE" id="PS01359">
    <property type="entry name" value="ZF_PHD_1"/>
    <property type="match status" value="1"/>
</dbReference>
<dbReference type="CDD" id="cd19845">
    <property type="entry name" value="Bbox1_TIF1a_C-VI"/>
    <property type="match status" value="1"/>
</dbReference>
<feature type="compositionally biased region" description="Polar residues" evidence="20">
    <location>
        <begin position="406"/>
        <end position="417"/>
    </location>
</feature>
<feature type="compositionally biased region" description="Low complexity" evidence="20">
    <location>
        <begin position="657"/>
        <end position="677"/>
    </location>
</feature>